<reference evidence="1" key="1">
    <citation type="submission" date="2020-06" db="EMBL/GenBank/DDBJ databases">
        <title>Unique genomic features of the anaerobic methanotrophic archaea.</title>
        <authorList>
            <person name="Chadwick G.L."/>
            <person name="Skennerton C.T."/>
            <person name="Laso-Perez R."/>
            <person name="Leu A.O."/>
            <person name="Speth D.R."/>
            <person name="Yu H."/>
            <person name="Morgan-Lang C."/>
            <person name="Hatzenpichler R."/>
            <person name="Goudeau D."/>
            <person name="Malmstrom R."/>
            <person name="Brazelton W.J."/>
            <person name="Woyke T."/>
            <person name="Hallam S.J."/>
            <person name="Tyson G.W."/>
            <person name="Wegener G."/>
            <person name="Boetius A."/>
            <person name="Orphan V."/>
        </authorList>
    </citation>
    <scope>NUCLEOTIDE SEQUENCE</scope>
</reference>
<organism evidence="1">
    <name type="scientific">Candidatus Methanophaga sp. ANME-1 ERB7</name>
    <dbReference type="NCBI Taxonomy" id="2759913"/>
    <lineage>
        <taxon>Archaea</taxon>
        <taxon>Methanobacteriati</taxon>
        <taxon>Methanobacteriota</taxon>
        <taxon>Stenosarchaea group</taxon>
        <taxon>Methanomicrobia</taxon>
        <taxon>Candidatus Methanophagales</taxon>
        <taxon>Candidatus Methanophagaceae</taxon>
        <taxon>Candidatus Methanophaga</taxon>
    </lineage>
</organism>
<accession>A0A7G9Z438</accession>
<evidence type="ECO:0000313" key="2">
    <source>
        <dbReference type="EMBL" id="QNO55093.1"/>
    </source>
</evidence>
<evidence type="ECO:0000313" key="1">
    <source>
        <dbReference type="EMBL" id="QNO55022.1"/>
    </source>
</evidence>
<proteinExistence type="predicted"/>
<name>A0A7G9Z438_9EURY</name>
<dbReference type="AlphaFoldDB" id="A0A7G9Z438"/>
<dbReference type="EMBL" id="MT631603">
    <property type="protein sequence ID" value="QNO55093.1"/>
    <property type="molecule type" value="Genomic_DNA"/>
</dbReference>
<sequence length="240" mass="25691">MEKERGIIGIVMRPFRFKSALAIVIMGCLLLSFLFLFLLVPQAALAQEGLWNHSSPTWAITYIHSGGSWNVSQDHSHYSYTGRNLSEVFKHFLRANASGGESIILDTWSVTPASYGSQLSTGTAIGYDSLGTEGQLTVREGTVVGIYSRDIGCLDASVGSQATLTHGIAHSSTRAEKGIDYDFSSQGKGSVEVGCNAVPISSNSHGTYSQHITADGEFNIYYSADISLRANPLCPFGGAP</sequence>
<dbReference type="EMBL" id="MT631601">
    <property type="protein sequence ID" value="QNO55022.1"/>
    <property type="molecule type" value="Genomic_DNA"/>
</dbReference>
<protein>
    <submittedName>
        <fullName evidence="1">Uncharacterized protein</fullName>
    </submittedName>
</protein>
<gene>
    <name evidence="1" type="ORF">FPOEFMDM_00007</name>
    <name evidence="2" type="ORF">MNNOGLJF_00007</name>
</gene>